<dbReference type="PANTHER" id="PTHR10534">
    <property type="entry name" value="PYRIDOXAL KINASE"/>
    <property type="match status" value="1"/>
</dbReference>
<evidence type="ECO:0000256" key="3">
    <source>
        <dbReference type="ARBA" id="ARBA00022741"/>
    </source>
</evidence>
<keyword evidence="2" id="KW-0808">Transferase</keyword>
<keyword evidence="4 7" id="KW-0418">Kinase</keyword>
<evidence type="ECO:0000313" key="7">
    <source>
        <dbReference type="EMBL" id="SEJ47402.1"/>
    </source>
</evidence>
<gene>
    <name evidence="7" type="ORF">SAMN05660742_108114</name>
</gene>
<dbReference type="GO" id="GO:0008478">
    <property type="term" value="F:pyridoxal kinase activity"/>
    <property type="evidence" value="ECO:0007669"/>
    <property type="project" value="UniProtKB-EC"/>
</dbReference>
<keyword evidence="3" id="KW-0547">Nucleotide-binding</keyword>
<keyword evidence="5" id="KW-0067">ATP-binding</keyword>
<feature type="domain" description="Pyridoxamine kinase/Phosphomethylpyrimidine kinase" evidence="6">
    <location>
        <begin position="28"/>
        <end position="260"/>
    </location>
</feature>
<keyword evidence="8" id="KW-1185">Reference proteome</keyword>
<organism evidence="7 8">
    <name type="scientific">Propionispira arboris</name>
    <dbReference type="NCBI Taxonomy" id="84035"/>
    <lineage>
        <taxon>Bacteria</taxon>
        <taxon>Bacillati</taxon>
        <taxon>Bacillota</taxon>
        <taxon>Negativicutes</taxon>
        <taxon>Selenomonadales</taxon>
        <taxon>Selenomonadaceae</taxon>
        <taxon>Propionispira</taxon>
    </lineage>
</organism>
<dbReference type="GO" id="GO:0005524">
    <property type="term" value="F:ATP binding"/>
    <property type="evidence" value="ECO:0007669"/>
    <property type="project" value="UniProtKB-KW"/>
</dbReference>
<dbReference type="Proteomes" id="UP000199662">
    <property type="component" value="Unassembled WGS sequence"/>
</dbReference>
<dbReference type="InterPro" id="IPR029056">
    <property type="entry name" value="Ribokinase-like"/>
</dbReference>
<dbReference type="EMBL" id="FNZK01000008">
    <property type="protein sequence ID" value="SEJ47402.1"/>
    <property type="molecule type" value="Genomic_DNA"/>
</dbReference>
<dbReference type="Gene3D" id="3.40.1190.20">
    <property type="match status" value="1"/>
</dbReference>
<dbReference type="AlphaFoldDB" id="A0A1H6ZCM0"/>
<evidence type="ECO:0000256" key="4">
    <source>
        <dbReference type="ARBA" id="ARBA00022777"/>
    </source>
</evidence>
<dbReference type="SUPFAM" id="SSF53613">
    <property type="entry name" value="Ribokinase-like"/>
    <property type="match status" value="1"/>
</dbReference>
<dbReference type="EC" id="2.7.1.35" evidence="1"/>
<sequence length="283" mass="30791">MLKQKRVAAIHDISCFGKCSLTVALPIISAAGVECSVIPTAVLSTHTGGFTGFTYRDLTTDVQPIADHWKTLNIEFDSIYTGYLGSFEQLELVSTFFDDFKNDHSLILVDPVMADNGVLYQSFPKTFPAGMKKLCSKADVIVPNITEAVLMLNEDYKEGPYTKEYIENLLKKLAKIGPKQVVLTGVYFDDTALGAATYDSETGVISYALAERVEGYYHGTGDIFGSALLSGLLNDIPLAKAAQIAVDFTVKSIAWTKEAGTDLRFGVNFETNIPSLTQALGLK</sequence>
<dbReference type="RefSeq" id="WP_091831240.1">
    <property type="nucleotide sequence ID" value="NZ_FNZK01000008.1"/>
</dbReference>
<evidence type="ECO:0000256" key="1">
    <source>
        <dbReference type="ARBA" id="ARBA00012104"/>
    </source>
</evidence>
<proteinExistence type="predicted"/>
<reference evidence="8" key="1">
    <citation type="submission" date="2016-10" db="EMBL/GenBank/DDBJ databases">
        <authorList>
            <person name="Varghese N."/>
            <person name="Submissions S."/>
        </authorList>
    </citation>
    <scope>NUCLEOTIDE SEQUENCE [LARGE SCALE GENOMIC DNA]</scope>
    <source>
        <strain evidence="8">DSM 2179</strain>
    </source>
</reference>
<evidence type="ECO:0000313" key="8">
    <source>
        <dbReference type="Proteomes" id="UP000199662"/>
    </source>
</evidence>
<dbReference type="STRING" id="84035.SAMN05660742_108114"/>
<dbReference type="Pfam" id="PF08543">
    <property type="entry name" value="Phos_pyr_kin"/>
    <property type="match status" value="1"/>
</dbReference>
<dbReference type="CDD" id="cd01173">
    <property type="entry name" value="pyridoxal_pyridoxamine_kinase"/>
    <property type="match status" value="1"/>
</dbReference>
<dbReference type="GO" id="GO:0009443">
    <property type="term" value="P:pyridoxal 5'-phosphate salvage"/>
    <property type="evidence" value="ECO:0007669"/>
    <property type="project" value="InterPro"/>
</dbReference>
<protein>
    <recommendedName>
        <fullName evidence="1">pyridoxal kinase</fullName>
        <ecNumber evidence="1">2.7.1.35</ecNumber>
    </recommendedName>
</protein>
<dbReference type="InterPro" id="IPR013749">
    <property type="entry name" value="PM/HMP-P_kinase-1"/>
</dbReference>
<dbReference type="GO" id="GO:0005829">
    <property type="term" value="C:cytosol"/>
    <property type="evidence" value="ECO:0007669"/>
    <property type="project" value="TreeGrafter"/>
</dbReference>
<evidence type="ECO:0000256" key="5">
    <source>
        <dbReference type="ARBA" id="ARBA00022840"/>
    </source>
</evidence>
<dbReference type="PANTHER" id="PTHR10534:SF2">
    <property type="entry name" value="PYRIDOXAL KINASE"/>
    <property type="match status" value="1"/>
</dbReference>
<dbReference type="InterPro" id="IPR004625">
    <property type="entry name" value="PyrdxlKinase"/>
</dbReference>
<evidence type="ECO:0000259" key="6">
    <source>
        <dbReference type="Pfam" id="PF08543"/>
    </source>
</evidence>
<dbReference type="NCBIfam" id="NF005491">
    <property type="entry name" value="PRK07105.1"/>
    <property type="match status" value="1"/>
</dbReference>
<evidence type="ECO:0000256" key="2">
    <source>
        <dbReference type="ARBA" id="ARBA00022679"/>
    </source>
</evidence>
<accession>A0A1H6ZCM0</accession>
<name>A0A1H6ZCM0_9FIRM</name>